<keyword evidence="1" id="KW-0436">Ligase</keyword>
<evidence type="ECO:0000259" key="5">
    <source>
        <dbReference type="PROSITE" id="PS50975"/>
    </source>
</evidence>
<dbReference type="InterPro" id="IPR011761">
    <property type="entry name" value="ATP-grasp"/>
</dbReference>
<protein>
    <submittedName>
        <fullName evidence="6">ATP-grasp domain-containing protein</fullName>
    </submittedName>
</protein>
<comment type="caution">
    <text evidence="6">The sequence shown here is derived from an EMBL/GenBank/DDBJ whole genome shotgun (WGS) entry which is preliminary data.</text>
</comment>
<keyword evidence="2 4" id="KW-0547">Nucleotide-binding</keyword>
<evidence type="ECO:0000313" key="7">
    <source>
        <dbReference type="Proteomes" id="UP001165430"/>
    </source>
</evidence>
<dbReference type="RefSeq" id="WP_241410155.1">
    <property type="nucleotide sequence ID" value="NZ_JAKZGO010000002.1"/>
</dbReference>
<proteinExistence type="predicted"/>
<name>A0ABS9V829_9BACT</name>
<evidence type="ECO:0000256" key="1">
    <source>
        <dbReference type="ARBA" id="ARBA00022598"/>
    </source>
</evidence>
<dbReference type="PANTHER" id="PTHR43585:SF2">
    <property type="entry name" value="ATP-GRASP ENZYME FSQD"/>
    <property type="match status" value="1"/>
</dbReference>
<evidence type="ECO:0000313" key="6">
    <source>
        <dbReference type="EMBL" id="MCH7412574.1"/>
    </source>
</evidence>
<dbReference type="PROSITE" id="PS50975">
    <property type="entry name" value="ATP_GRASP"/>
    <property type="match status" value="1"/>
</dbReference>
<organism evidence="6 7">
    <name type="scientific">Belliella alkalica</name>
    <dbReference type="NCBI Taxonomy" id="1730871"/>
    <lineage>
        <taxon>Bacteria</taxon>
        <taxon>Pseudomonadati</taxon>
        <taxon>Bacteroidota</taxon>
        <taxon>Cytophagia</taxon>
        <taxon>Cytophagales</taxon>
        <taxon>Cyclobacteriaceae</taxon>
        <taxon>Belliella</taxon>
    </lineage>
</organism>
<evidence type="ECO:0000256" key="3">
    <source>
        <dbReference type="ARBA" id="ARBA00022840"/>
    </source>
</evidence>
<dbReference type="EMBL" id="JAKZGO010000002">
    <property type="protein sequence ID" value="MCH7412574.1"/>
    <property type="molecule type" value="Genomic_DNA"/>
</dbReference>
<dbReference type="Gene3D" id="3.30.470.20">
    <property type="entry name" value="ATP-grasp fold, B domain"/>
    <property type="match status" value="1"/>
</dbReference>
<dbReference type="SUPFAM" id="SSF56059">
    <property type="entry name" value="Glutathione synthetase ATP-binding domain-like"/>
    <property type="match status" value="1"/>
</dbReference>
<dbReference type="Pfam" id="PF13535">
    <property type="entry name" value="ATP-grasp_4"/>
    <property type="match status" value="1"/>
</dbReference>
<sequence>MILLDYPFVSDFLLETIEQFQFPVVATAEAKGLAKNRNINWISEEAAKSQIQENEETSIYTNSENSISWVQRNASGTRFPDLIELFKNKFKFRQLIKDIYPDYFFQSVPFSDLESLDVSELKFPLIVKPAVGFFSIAVHKVDDAKEWLQTVAEIQQEIKNTQALYPKEVIDNTDFLLEEYIRGEEYAFDCYFDKNGEPVILNILHHVFISEKDVSDRWYYSSEEVINQLHDPLIAFLKAIGEKKKIENFPLHIEIRVDKNGKITPIEVNPMRFGGWCTTADLTWFAYGVNSYQYFFESKRPDWEAIFQNRKDKKYSLILLDKAAKFKTEEIASFDFEAIARDFENPLHVRKYPLNKFGVFGFMFTETSKANEKELRDILHDDLGKYIKLNEK</sequence>
<dbReference type="Proteomes" id="UP001165430">
    <property type="component" value="Unassembled WGS sequence"/>
</dbReference>
<evidence type="ECO:0000256" key="4">
    <source>
        <dbReference type="PROSITE-ProRule" id="PRU00409"/>
    </source>
</evidence>
<gene>
    <name evidence="6" type="ORF">MM213_03680</name>
</gene>
<evidence type="ECO:0000256" key="2">
    <source>
        <dbReference type="ARBA" id="ARBA00022741"/>
    </source>
</evidence>
<dbReference type="PANTHER" id="PTHR43585">
    <property type="entry name" value="FUMIPYRROLE BIOSYNTHESIS PROTEIN C"/>
    <property type="match status" value="1"/>
</dbReference>
<accession>A0ABS9V829</accession>
<dbReference type="InterPro" id="IPR052032">
    <property type="entry name" value="ATP-dep_AA_Ligase"/>
</dbReference>
<feature type="domain" description="ATP-grasp" evidence="5">
    <location>
        <begin position="93"/>
        <end position="300"/>
    </location>
</feature>
<keyword evidence="3 4" id="KW-0067">ATP-binding</keyword>
<reference evidence="6" key="1">
    <citation type="submission" date="2022-03" db="EMBL/GenBank/DDBJ databases">
        <title>De novo assembled genomes of Belliella spp. (Cyclobacteriaceae) strains.</title>
        <authorList>
            <person name="Szabo A."/>
            <person name="Korponai K."/>
            <person name="Felfoldi T."/>
        </authorList>
    </citation>
    <scope>NUCLEOTIDE SEQUENCE</scope>
    <source>
        <strain evidence="6">DSM 111903</strain>
    </source>
</reference>
<keyword evidence="7" id="KW-1185">Reference proteome</keyword>